<dbReference type="InterPro" id="IPR036637">
    <property type="entry name" value="Phosphohistidine_dom_sf"/>
</dbReference>
<accession>A0ABR9ZT76</accession>
<keyword evidence="9 17" id="KW-0963">Cytoplasm</keyword>
<feature type="domain" description="Phosphotransferase system enzyme I N-terminal" evidence="21">
    <location>
        <begin position="2"/>
        <end position="122"/>
    </location>
</feature>
<comment type="subcellular location">
    <subcellularLocation>
        <location evidence="4 17">Cytoplasm</location>
    </subcellularLocation>
</comment>
<dbReference type="Pfam" id="PF05524">
    <property type="entry name" value="PEP-utilisers_N"/>
    <property type="match status" value="1"/>
</dbReference>
<evidence type="ECO:0000313" key="23">
    <source>
        <dbReference type="Proteomes" id="UP000614200"/>
    </source>
</evidence>
<evidence type="ECO:0000256" key="2">
    <source>
        <dbReference type="ARBA" id="ARBA00001946"/>
    </source>
</evidence>
<sequence>MRGIGASDGYGIGKVVVKKELSVPKKAYIEDVEAEIQKIENAFIAAEKDLESEYEQKVETLGKEHGEIFKAHIAMLQDPELKKTICDLVEKEKVTATYSTQMAIDQFVAVFQSMDNEYFRERALDIKDIGVRILKKLLNISDSGFEGEGLVIVAKDLTPSDTAKIDKKQIEGFITAIGGSTSHSAIIARTLGVPAIMGVSGIVEAVKDGDIIIVDGFTGDVFINPTKELLHEYELKKVEYEAKKKELMIYKEQPSVTKDGHHIEIGANIASPDDVEPALENGAEGVGLFRSEFIFMNRTEAPNETEQYIAYKAVLEGMGKRPVVIRTLDAGGDKKIPYLNIPEEMNPFLGYRAIRYCLVETDLFKVQLRALMRASVFGNLKIMFPMISSVEEIRNSKKILDEVKSELDAEGIAYDPNVEVGIMIEIPAAAVISDVLAKEVDFFSIGTNDLIQYTTAVDRMNENIKALYTPYHPAVLRLVHTTIKNGNAGGIWVGMCGSVAGNPLIFPILIAMGLHEFSMSPGQILKSRKIASLYTLEYLNEVLAHVLSLGTAEEVETYLKATFTH</sequence>
<comment type="similarity">
    <text evidence="5 17">Belongs to the PEP-utilizing enzyme family.</text>
</comment>
<keyword evidence="10 17" id="KW-0762">Sugar transport</keyword>
<dbReference type="InterPro" id="IPR000121">
    <property type="entry name" value="PEP_util_C"/>
</dbReference>
<dbReference type="PANTHER" id="PTHR46244:SF3">
    <property type="entry name" value="PHOSPHOENOLPYRUVATE-PROTEIN PHOSPHOTRANSFERASE"/>
    <property type="match status" value="1"/>
</dbReference>
<dbReference type="Proteomes" id="UP000614200">
    <property type="component" value="Unassembled WGS sequence"/>
</dbReference>
<evidence type="ECO:0000256" key="1">
    <source>
        <dbReference type="ARBA" id="ARBA00000683"/>
    </source>
</evidence>
<gene>
    <name evidence="22" type="primary">ptsP</name>
    <name evidence="22" type="ORF">ISU02_08540</name>
</gene>
<evidence type="ECO:0000256" key="18">
    <source>
        <dbReference type="SAM" id="Coils"/>
    </source>
</evidence>
<evidence type="ECO:0000256" key="13">
    <source>
        <dbReference type="ARBA" id="ARBA00022723"/>
    </source>
</evidence>
<dbReference type="EMBL" id="JADKNH010000004">
    <property type="protein sequence ID" value="MBF4693166.1"/>
    <property type="molecule type" value="Genomic_DNA"/>
</dbReference>
<keyword evidence="8 17" id="KW-0813">Transport</keyword>
<dbReference type="InterPro" id="IPR050499">
    <property type="entry name" value="PEP-utilizing_PTS_enzyme"/>
</dbReference>
<feature type="domain" description="PEP-utilising enzyme mobile" evidence="19">
    <location>
        <begin position="148"/>
        <end position="219"/>
    </location>
</feature>
<dbReference type="PIRSF" id="PIRSF000732">
    <property type="entry name" value="PTS_enzyme_I"/>
    <property type="match status" value="1"/>
</dbReference>
<feature type="domain" description="PEP-utilising enzyme C-terminal" evidence="20">
    <location>
        <begin position="245"/>
        <end position="531"/>
    </location>
</feature>
<evidence type="ECO:0000256" key="16">
    <source>
        <dbReference type="ARBA" id="ARBA00033235"/>
    </source>
</evidence>
<dbReference type="SUPFAM" id="SSF47831">
    <property type="entry name" value="Enzyme I of the PEP:sugar phosphotransferase system HPr-binding (sub)domain"/>
    <property type="match status" value="1"/>
</dbReference>
<dbReference type="InterPro" id="IPR018274">
    <property type="entry name" value="PEP_util_AS"/>
</dbReference>
<dbReference type="Gene3D" id="3.20.20.60">
    <property type="entry name" value="Phosphoenolpyruvate-binding domains"/>
    <property type="match status" value="1"/>
</dbReference>
<evidence type="ECO:0000313" key="22">
    <source>
        <dbReference type="EMBL" id="MBF4693166.1"/>
    </source>
</evidence>
<protein>
    <recommendedName>
        <fullName evidence="7 17">Phosphoenolpyruvate-protein phosphotransferase</fullName>
        <ecNumber evidence="6 17">2.7.3.9</ecNumber>
    </recommendedName>
    <alternativeName>
        <fullName evidence="16 17">Phosphotransferase system, enzyme I</fullName>
    </alternativeName>
</protein>
<comment type="cofactor">
    <cofactor evidence="2 17">
        <name>Mg(2+)</name>
        <dbReference type="ChEBI" id="CHEBI:18420"/>
    </cofactor>
</comment>
<dbReference type="InterPro" id="IPR024692">
    <property type="entry name" value="PTS_EI"/>
</dbReference>
<keyword evidence="12 17" id="KW-0598">Phosphotransferase system</keyword>
<dbReference type="InterPro" id="IPR008731">
    <property type="entry name" value="PTS_EIN"/>
</dbReference>
<feature type="coiled-coil region" evidence="18">
    <location>
        <begin position="29"/>
        <end position="56"/>
    </location>
</feature>
<dbReference type="EC" id="2.7.3.9" evidence="6 17"/>
<evidence type="ECO:0000256" key="9">
    <source>
        <dbReference type="ARBA" id="ARBA00022490"/>
    </source>
</evidence>
<comment type="caution">
    <text evidence="22">The sequence shown here is derived from an EMBL/GenBank/DDBJ whole genome shotgun (WGS) entry which is preliminary data.</text>
</comment>
<evidence type="ECO:0000256" key="3">
    <source>
        <dbReference type="ARBA" id="ARBA00002728"/>
    </source>
</evidence>
<keyword evidence="15 17" id="KW-0460">Magnesium</keyword>
<keyword evidence="18" id="KW-0175">Coiled coil</keyword>
<dbReference type="InterPro" id="IPR008279">
    <property type="entry name" value="PEP-util_enz_mobile_dom"/>
</dbReference>
<keyword evidence="23" id="KW-1185">Reference proteome</keyword>
<evidence type="ECO:0000256" key="5">
    <source>
        <dbReference type="ARBA" id="ARBA00007837"/>
    </source>
</evidence>
<dbReference type="NCBIfam" id="TIGR01417">
    <property type="entry name" value="PTS_I_fam"/>
    <property type="match status" value="1"/>
</dbReference>
<keyword evidence="14 17" id="KW-0418">Kinase</keyword>
<evidence type="ECO:0000256" key="11">
    <source>
        <dbReference type="ARBA" id="ARBA00022679"/>
    </source>
</evidence>
<dbReference type="SUPFAM" id="SSF51621">
    <property type="entry name" value="Phosphoenolpyruvate/pyruvate domain"/>
    <property type="match status" value="1"/>
</dbReference>
<comment type="catalytic activity">
    <reaction evidence="1 17">
        <text>L-histidyl-[protein] + phosphoenolpyruvate = N(pros)-phospho-L-histidyl-[protein] + pyruvate</text>
        <dbReference type="Rhea" id="RHEA:23880"/>
        <dbReference type="Rhea" id="RHEA-COMP:9745"/>
        <dbReference type="Rhea" id="RHEA-COMP:9746"/>
        <dbReference type="ChEBI" id="CHEBI:15361"/>
        <dbReference type="ChEBI" id="CHEBI:29979"/>
        <dbReference type="ChEBI" id="CHEBI:58702"/>
        <dbReference type="ChEBI" id="CHEBI:64837"/>
        <dbReference type="EC" id="2.7.3.9"/>
    </reaction>
</comment>
<dbReference type="InterPro" id="IPR036618">
    <property type="entry name" value="PtsI_HPr-bd_sf"/>
</dbReference>
<evidence type="ECO:0000256" key="10">
    <source>
        <dbReference type="ARBA" id="ARBA00022597"/>
    </source>
</evidence>
<evidence type="ECO:0000259" key="21">
    <source>
        <dbReference type="Pfam" id="PF05524"/>
    </source>
</evidence>
<dbReference type="Gene3D" id="1.10.274.10">
    <property type="entry name" value="PtsI, HPr-binding domain"/>
    <property type="match status" value="1"/>
</dbReference>
<evidence type="ECO:0000256" key="8">
    <source>
        <dbReference type="ARBA" id="ARBA00022448"/>
    </source>
</evidence>
<evidence type="ECO:0000256" key="17">
    <source>
        <dbReference type="PIRNR" id="PIRNR000732"/>
    </source>
</evidence>
<dbReference type="InterPro" id="IPR015813">
    <property type="entry name" value="Pyrv/PenolPyrv_kinase-like_dom"/>
</dbReference>
<organism evidence="22 23">
    <name type="scientific">Fusibacter ferrireducens</name>
    <dbReference type="NCBI Taxonomy" id="2785058"/>
    <lineage>
        <taxon>Bacteria</taxon>
        <taxon>Bacillati</taxon>
        <taxon>Bacillota</taxon>
        <taxon>Clostridia</taxon>
        <taxon>Eubacteriales</taxon>
        <taxon>Eubacteriales Family XII. Incertae Sedis</taxon>
        <taxon>Fusibacter</taxon>
    </lineage>
</organism>
<dbReference type="PROSITE" id="PS00370">
    <property type="entry name" value="PEP_ENZYMES_PHOS_SITE"/>
    <property type="match status" value="1"/>
</dbReference>
<proteinExistence type="inferred from homology"/>
<dbReference type="Pfam" id="PF02896">
    <property type="entry name" value="PEP-utilizers_C"/>
    <property type="match status" value="1"/>
</dbReference>
<evidence type="ECO:0000256" key="14">
    <source>
        <dbReference type="ARBA" id="ARBA00022777"/>
    </source>
</evidence>
<dbReference type="PRINTS" id="PR01736">
    <property type="entry name" value="PHPHTRNFRASE"/>
</dbReference>
<dbReference type="Gene3D" id="3.50.30.10">
    <property type="entry name" value="Phosphohistidine domain"/>
    <property type="match status" value="1"/>
</dbReference>
<evidence type="ECO:0000256" key="15">
    <source>
        <dbReference type="ARBA" id="ARBA00022842"/>
    </source>
</evidence>
<dbReference type="InterPro" id="IPR006318">
    <property type="entry name" value="PTS_EI-like"/>
</dbReference>
<dbReference type="PANTHER" id="PTHR46244">
    <property type="entry name" value="PHOSPHOENOLPYRUVATE-PROTEIN PHOSPHOTRANSFERASE"/>
    <property type="match status" value="1"/>
</dbReference>
<evidence type="ECO:0000256" key="4">
    <source>
        <dbReference type="ARBA" id="ARBA00004496"/>
    </source>
</evidence>
<evidence type="ECO:0000259" key="20">
    <source>
        <dbReference type="Pfam" id="PF02896"/>
    </source>
</evidence>
<comment type="function">
    <text evidence="3 17">General (non sugar-specific) component of the phosphoenolpyruvate-dependent sugar phosphotransferase system (sugar PTS). This major carbohydrate active-transport system catalyzes the phosphorylation of incoming sugar substrates concomitantly with their translocation across the cell membrane. Enzyme I transfers the phosphoryl group from phosphoenolpyruvate (PEP) to the phosphoryl carrier protein (HPr).</text>
</comment>
<keyword evidence="11 17" id="KW-0808">Transferase</keyword>
<evidence type="ECO:0000256" key="7">
    <source>
        <dbReference type="ARBA" id="ARBA00016544"/>
    </source>
</evidence>
<name>A0ABR9ZT76_9FIRM</name>
<evidence type="ECO:0000256" key="12">
    <source>
        <dbReference type="ARBA" id="ARBA00022683"/>
    </source>
</evidence>
<keyword evidence="13 17" id="KW-0479">Metal-binding</keyword>
<dbReference type="InterPro" id="IPR040442">
    <property type="entry name" value="Pyrv_kinase-like_dom_sf"/>
</dbReference>
<dbReference type="SUPFAM" id="SSF52009">
    <property type="entry name" value="Phosphohistidine domain"/>
    <property type="match status" value="1"/>
</dbReference>
<reference evidence="22 23" key="1">
    <citation type="submission" date="2020-11" db="EMBL/GenBank/DDBJ databases">
        <title>Fusibacter basophilias sp. nov.</title>
        <authorList>
            <person name="Qiu D."/>
        </authorList>
    </citation>
    <scope>NUCLEOTIDE SEQUENCE [LARGE SCALE GENOMIC DNA]</scope>
    <source>
        <strain evidence="22 23">Q10-2</strain>
    </source>
</reference>
<evidence type="ECO:0000256" key="6">
    <source>
        <dbReference type="ARBA" id="ARBA00012232"/>
    </source>
</evidence>
<evidence type="ECO:0000259" key="19">
    <source>
        <dbReference type="Pfam" id="PF00391"/>
    </source>
</evidence>
<dbReference type="Pfam" id="PF00391">
    <property type="entry name" value="PEP-utilizers"/>
    <property type="match status" value="1"/>
</dbReference>
<dbReference type="GO" id="GO:0008965">
    <property type="term" value="F:phosphoenolpyruvate-protein phosphotransferase activity"/>
    <property type="evidence" value="ECO:0007669"/>
    <property type="project" value="UniProtKB-EC"/>
</dbReference>